<dbReference type="GO" id="GO:0016052">
    <property type="term" value="P:carbohydrate catabolic process"/>
    <property type="evidence" value="ECO:0007669"/>
    <property type="project" value="UniProtKB-ARBA"/>
</dbReference>
<name>A0A5D4MCZ1_9BACI</name>
<dbReference type="NCBIfam" id="TIGR03168">
    <property type="entry name" value="1-PFK"/>
    <property type="match status" value="1"/>
</dbReference>
<evidence type="ECO:0000256" key="9">
    <source>
        <dbReference type="RuleBase" id="RU369061"/>
    </source>
</evidence>
<dbReference type="GO" id="GO:0009024">
    <property type="term" value="F:tagatose-6-phosphate kinase activity"/>
    <property type="evidence" value="ECO:0007669"/>
    <property type="project" value="UniProtKB-EC"/>
</dbReference>
<dbReference type="PROSITE" id="PS00584">
    <property type="entry name" value="PFKB_KINASES_2"/>
    <property type="match status" value="1"/>
</dbReference>
<dbReference type="RefSeq" id="WP_113927786.1">
    <property type="nucleotide sequence ID" value="NZ_VTEG01000006.1"/>
</dbReference>
<dbReference type="NCBIfam" id="TIGR03828">
    <property type="entry name" value="pfkB"/>
    <property type="match status" value="1"/>
</dbReference>
<evidence type="ECO:0000256" key="2">
    <source>
        <dbReference type="ARBA" id="ARBA00022679"/>
    </source>
</evidence>
<comment type="caution">
    <text evidence="11">The sequence shown here is derived from an EMBL/GenBank/DDBJ whole genome shotgun (WGS) entry which is preliminary data.</text>
</comment>
<dbReference type="GO" id="GO:0005988">
    <property type="term" value="P:lactose metabolic process"/>
    <property type="evidence" value="ECO:0007669"/>
    <property type="project" value="UniProtKB-KW"/>
</dbReference>
<dbReference type="InterPro" id="IPR029056">
    <property type="entry name" value="Ribokinase-like"/>
</dbReference>
<dbReference type="PANTHER" id="PTHR46566">
    <property type="entry name" value="1-PHOSPHOFRUCTOKINASE-RELATED"/>
    <property type="match status" value="1"/>
</dbReference>
<evidence type="ECO:0000256" key="5">
    <source>
        <dbReference type="ARBA" id="ARBA00022840"/>
    </source>
</evidence>
<dbReference type="PRINTS" id="PR00990">
    <property type="entry name" value="RIBOKINASE"/>
</dbReference>
<dbReference type="GO" id="GO:0044281">
    <property type="term" value="P:small molecule metabolic process"/>
    <property type="evidence" value="ECO:0007669"/>
    <property type="project" value="UniProtKB-ARBA"/>
</dbReference>
<dbReference type="EMBL" id="VTEG01000006">
    <property type="protein sequence ID" value="TYR99317.1"/>
    <property type="molecule type" value="Genomic_DNA"/>
</dbReference>
<dbReference type="InterPro" id="IPR017583">
    <property type="entry name" value="Tagatose/fructose_Pkinase"/>
</dbReference>
<evidence type="ECO:0000256" key="6">
    <source>
        <dbReference type="ARBA" id="ARBA00047745"/>
    </source>
</evidence>
<gene>
    <name evidence="11" type="primary">pfkB</name>
    <name evidence="11" type="ORF">FZC84_11210</name>
</gene>
<comment type="similarity">
    <text evidence="7">Belongs to the carbohydrate kinase PfkB family. LacC subfamily.</text>
</comment>
<keyword evidence="4 8" id="KW-0418">Kinase</keyword>
<dbReference type="Pfam" id="PF00294">
    <property type="entry name" value="PfkB"/>
    <property type="match status" value="1"/>
</dbReference>
<comment type="function">
    <text evidence="9">Catalyzes the ATP-dependent phosphorylation of fructose-l-phosphate to fructose-l,6-bisphosphate.</text>
</comment>
<dbReference type="AlphaFoldDB" id="A0A5D4MCZ1"/>
<evidence type="ECO:0000259" key="10">
    <source>
        <dbReference type="Pfam" id="PF00294"/>
    </source>
</evidence>
<dbReference type="Gene3D" id="3.40.1190.20">
    <property type="match status" value="1"/>
</dbReference>
<comment type="catalytic activity">
    <reaction evidence="6 9">
        <text>beta-D-fructose 1-phosphate + ATP = beta-D-fructose 1,6-bisphosphate + ADP + H(+)</text>
        <dbReference type="Rhea" id="RHEA:14213"/>
        <dbReference type="ChEBI" id="CHEBI:15378"/>
        <dbReference type="ChEBI" id="CHEBI:30616"/>
        <dbReference type="ChEBI" id="CHEBI:32966"/>
        <dbReference type="ChEBI" id="CHEBI:138881"/>
        <dbReference type="ChEBI" id="CHEBI:456216"/>
        <dbReference type="EC" id="2.7.1.56"/>
    </reaction>
</comment>
<evidence type="ECO:0000256" key="7">
    <source>
        <dbReference type="PIRNR" id="PIRNR000535"/>
    </source>
</evidence>
<dbReference type="InterPro" id="IPR002173">
    <property type="entry name" value="Carboh/pur_kinase_PfkB_CS"/>
</dbReference>
<dbReference type="PANTHER" id="PTHR46566:SF1">
    <property type="entry name" value="1-PHOSPHOFRUCTOKINASE"/>
    <property type="match status" value="1"/>
</dbReference>
<evidence type="ECO:0000256" key="1">
    <source>
        <dbReference type="ARBA" id="ARBA00005380"/>
    </source>
</evidence>
<dbReference type="FunFam" id="3.40.1190.20:FF:000001">
    <property type="entry name" value="Phosphofructokinase"/>
    <property type="match status" value="1"/>
</dbReference>
<protein>
    <recommendedName>
        <fullName evidence="7">Tagatose-6-phosphate kinase</fullName>
        <ecNumber evidence="7">2.7.1.144</ecNumber>
    </recommendedName>
</protein>
<keyword evidence="3 7" id="KW-0547">Nucleotide-binding</keyword>
<evidence type="ECO:0000256" key="3">
    <source>
        <dbReference type="ARBA" id="ARBA00022741"/>
    </source>
</evidence>
<dbReference type="InterPro" id="IPR011611">
    <property type="entry name" value="PfkB_dom"/>
</dbReference>
<keyword evidence="7" id="KW-0423">Lactose metabolism</keyword>
<comment type="catalytic activity">
    <reaction evidence="7">
        <text>D-tagatofuranose 6-phosphate + ATP = D-tagatofuranose 1,6-bisphosphate + ADP + H(+)</text>
        <dbReference type="Rhea" id="RHEA:12420"/>
        <dbReference type="ChEBI" id="CHEBI:15378"/>
        <dbReference type="ChEBI" id="CHEBI:30616"/>
        <dbReference type="ChEBI" id="CHEBI:58694"/>
        <dbReference type="ChEBI" id="CHEBI:58695"/>
        <dbReference type="ChEBI" id="CHEBI:456216"/>
        <dbReference type="EC" id="2.7.1.144"/>
    </reaction>
</comment>
<evidence type="ECO:0000256" key="8">
    <source>
        <dbReference type="RuleBase" id="RU003704"/>
    </source>
</evidence>
<dbReference type="PIRSF" id="PIRSF000535">
    <property type="entry name" value="1PFK/6PFK/LacC"/>
    <property type="match status" value="1"/>
</dbReference>
<dbReference type="GO" id="GO:0005829">
    <property type="term" value="C:cytosol"/>
    <property type="evidence" value="ECO:0007669"/>
    <property type="project" value="TreeGrafter"/>
</dbReference>
<keyword evidence="5 7" id="KW-0067">ATP-binding</keyword>
<dbReference type="GO" id="GO:0005524">
    <property type="term" value="F:ATP binding"/>
    <property type="evidence" value="ECO:0007669"/>
    <property type="project" value="UniProtKB-UniRule"/>
</dbReference>
<dbReference type="GO" id="GO:2001059">
    <property type="term" value="P:D-tagatose 6-phosphate catabolic process"/>
    <property type="evidence" value="ECO:0007669"/>
    <property type="project" value="UniProtKB-UniPathway"/>
</dbReference>
<dbReference type="Proteomes" id="UP000325182">
    <property type="component" value="Unassembled WGS sequence"/>
</dbReference>
<comment type="pathway">
    <text evidence="7">Carbohydrate metabolism; D-tagatose 6-phosphate degradation; D-glyceraldehyde 3-phosphate and glycerone phosphate from D-tagatose 6-phosphate: step 1/2.</text>
</comment>
<dbReference type="PROSITE" id="PS00583">
    <property type="entry name" value="PFKB_KINASES_1"/>
    <property type="match status" value="1"/>
</dbReference>
<evidence type="ECO:0000313" key="11">
    <source>
        <dbReference type="EMBL" id="TYR99317.1"/>
    </source>
</evidence>
<accession>A0A5D4MCZ1</accession>
<feature type="domain" description="Carbohydrate kinase PfkB" evidence="10">
    <location>
        <begin position="9"/>
        <end position="287"/>
    </location>
</feature>
<proteinExistence type="inferred from homology"/>
<sequence length="307" mass="33345">MIYTLTLNPSIDYFVTVEELTLGETNRMEHEDKAPGGKGINVSRVLTSLGIRNKALGFLGGFTGHYILEELKKENIDSDFIRVETDTRINIKLRGTQETEINGIGPEISTEALSGLTSQLEVLQEGDILVLAGSIPSSMASDYYEQVMKQLDSRGVKVVVDTTKEKLMNVLKYRPFLIKPNHHELGGLFDVSINNKEDAIQYGKKLVEMGAQHVIVSMGGNGTLYLSETDARFAPVPPGKLINSVGAGDSVVAGFIAAYVQTGDALTSFKYGASAGSATAYSKGFCTKESIENLLEKIEIEPITGRE</sequence>
<evidence type="ECO:0000313" key="12">
    <source>
        <dbReference type="Proteomes" id="UP000325182"/>
    </source>
</evidence>
<dbReference type="GO" id="GO:0008662">
    <property type="term" value="F:1-phosphofructokinase activity"/>
    <property type="evidence" value="ECO:0007669"/>
    <property type="project" value="UniProtKB-UniRule"/>
</dbReference>
<organism evidence="11 12">
    <name type="scientific">Rossellomorea vietnamensis</name>
    <dbReference type="NCBI Taxonomy" id="218284"/>
    <lineage>
        <taxon>Bacteria</taxon>
        <taxon>Bacillati</taxon>
        <taxon>Bacillota</taxon>
        <taxon>Bacilli</taxon>
        <taxon>Bacillales</taxon>
        <taxon>Bacillaceae</taxon>
        <taxon>Rossellomorea</taxon>
    </lineage>
</organism>
<dbReference type="CDD" id="cd01164">
    <property type="entry name" value="FruK_PfkB_like"/>
    <property type="match status" value="1"/>
</dbReference>
<evidence type="ECO:0000256" key="4">
    <source>
        <dbReference type="ARBA" id="ARBA00022777"/>
    </source>
</evidence>
<dbReference type="SUPFAM" id="SSF53613">
    <property type="entry name" value="Ribokinase-like"/>
    <property type="match status" value="1"/>
</dbReference>
<keyword evidence="2 7" id="KW-0808">Transferase</keyword>
<dbReference type="InterPro" id="IPR002139">
    <property type="entry name" value="Ribo/fructo_kinase"/>
</dbReference>
<dbReference type="EC" id="2.7.1.144" evidence="7"/>
<dbReference type="InterPro" id="IPR022463">
    <property type="entry name" value="1-PFruKinase"/>
</dbReference>
<reference evidence="11 12" key="1">
    <citation type="submission" date="2019-08" db="EMBL/GenBank/DDBJ databases">
        <title>Bacillus genomes from the desert of Cuatro Cienegas, Coahuila.</title>
        <authorList>
            <person name="Olmedo-Alvarez G."/>
        </authorList>
    </citation>
    <scope>NUCLEOTIDE SEQUENCE [LARGE SCALE GENOMIC DNA]</scope>
    <source>
        <strain evidence="11 12">CH128b_4D</strain>
    </source>
</reference>
<dbReference type="UniPathway" id="UPA00704">
    <property type="reaction ID" value="UER00715"/>
</dbReference>
<comment type="similarity">
    <text evidence="1">Belongs to the carbohydrate kinase pfkB family.</text>
</comment>